<dbReference type="EMBL" id="JADXDR010000017">
    <property type="protein sequence ID" value="KAI7845468.1"/>
    <property type="molecule type" value="Genomic_DNA"/>
</dbReference>
<keyword evidence="2" id="KW-1185">Reference proteome</keyword>
<sequence length="197" mass="21520">MLSYLDSSQLPATELPRPPRLHRIQPDACETAAFIVALAITERSALGSWQAVWQHGMSTRYTTRIAAAFGSWLLFAGLHWLTDAERGAPGAPRQQPWLAAFAEGCADLSFFAACASVSYWPFHLQFVRWLLSTLWGAPIPDVLPATVGARLADAWQAQREVDKAQAATAGLCLPLFQQRPWAVRCLGAVLSMLDASA</sequence>
<protein>
    <submittedName>
        <fullName evidence="1">Uncharacterized protein</fullName>
    </submittedName>
</protein>
<evidence type="ECO:0000313" key="1">
    <source>
        <dbReference type="EMBL" id="KAI7845468.1"/>
    </source>
</evidence>
<gene>
    <name evidence="1" type="ORF">COHA_001018</name>
</gene>
<dbReference type="AlphaFoldDB" id="A0AAD5DZ98"/>
<evidence type="ECO:0000313" key="2">
    <source>
        <dbReference type="Proteomes" id="UP001205105"/>
    </source>
</evidence>
<reference evidence="1" key="1">
    <citation type="submission" date="2020-11" db="EMBL/GenBank/DDBJ databases">
        <title>Chlorella ohadii genome sequencing and assembly.</title>
        <authorList>
            <person name="Murik O."/>
            <person name="Treves H."/>
            <person name="Kedem I."/>
            <person name="Shotland Y."/>
            <person name="Kaplan A."/>
        </authorList>
    </citation>
    <scope>NUCLEOTIDE SEQUENCE</scope>
    <source>
        <strain evidence="1">1</strain>
    </source>
</reference>
<proteinExistence type="predicted"/>
<organism evidence="1 2">
    <name type="scientific">Chlorella ohadii</name>
    <dbReference type="NCBI Taxonomy" id="2649997"/>
    <lineage>
        <taxon>Eukaryota</taxon>
        <taxon>Viridiplantae</taxon>
        <taxon>Chlorophyta</taxon>
        <taxon>core chlorophytes</taxon>
        <taxon>Trebouxiophyceae</taxon>
        <taxon>Chlorellales</taxon>
        <taxon>Chlorellaceae</taxon>
        <taxon>Chlorella clade</taxon>
        <taxon>Chlorella</taxon>
    </lineage>
</organism>
<accession>A0AAD5DZ98</accession>
<dbReference type="Proteomes" id="UP001205105">
    <property type="component" value="Unassembled WGS sequence"/>
</dbReference>
<comment type="caution">
    <text evidence="1">The sequence shown here is derived from an EMBL/GenBank/DDBJ whole genome shotgun (WGS) entry which is preliminary data.</text>
</comment>
<name>A0AAD5DZ98_9CHLO</name>